<evidence type="ECO:0000256" key="9">
    <source>
        <dbReference type="HAMAP-Rule" id="MF_00144"/>
    </source>
</evidence>
<dbReference type="GO" id="GO:0005524">
    <property type="term" value="F:ATP binding"/>
    <property type="evidence" value="ECO:0007669"/>
    <property type="project" value="UniProtKB-KW"/>
</dbReference>
<dbReference type="Pfam" id="PF20259">
    <property type="entry name" value="tRNA_Me_trans_M"/>
    <property type="match status" value="1"/>
</dbReference>
<dbReference type="InterPro" id="IPR004506">
    <property type="entry name" value="MnmA-like"/>
</dbReference>
<dbReference type="FunFam" id="2.30.30.280:FF:000001">
    <property type="entry name" value="tRNA-specific 2-thiouridylase MnmA"/>
    <property type="match status" value="1"/>
</dbReference>
<name>A0A510JC71_9FUSO</name>
<dbReference type="AlphaFoldDB" id="A0A510JC71"/>
<dbReference type="GO" id="GO:0000049">
    <property type="term" value="F:tRNA binding"/>
    <property type="evidence" value="ECO:0007669"/>
    <property type="project" value="UniProtKB-KW"/>
</dbReference>
<evidence type="ECO:0000256" key="5">
    <source>
        <dbReference type="ARBA" id="ARBA00022840"/>
    </source>
</evidence>
<keyword evidence="7" id="KW-1015">Disulfide bond</keyword>
<dbReference type="PANTHER" id="PTHR11933:SF5">
    <property type="entry name" value="MITOCHONDRIAL TRNA-SPECIFIC 2-THIOURIDYLASE 1"/>
    <property type="match status" value="1"/>
</dbReference>
<dbReference type="Gene3D" id="3.40.50.620">
    <property type="entry name" value="HUPs"/>
    <property type="match status" value="1"/>
</dbReference>
<evidence type="ECO:0000256" key="3">
    <source>
        <dbReference type="ARBA" id="ARBA00022694"/>
    </source>
</evidence>
<feature type="site" description="Interaction with tRNA" evidence="9">
    <location>
        <position position="132"/>
    </location>
</feature>
<dbReference type="InterPro" id="IPR023382">
    <property type="entry name" value="MnmA-like_central_sf"/>
</dbReference>
<feature type="binding site" evidence="9">
    <location>
        <begin position="13"/>
        <end position="20"/>
    </location>
    <ligand>
        <name>ATP</name>
        <dbReference type="ChEBI" id="CHEBI:30616"/>
    </ligand>
</feature>
<accession>A0A510JC71</accession>
<keyword evidence="6 9" id="KW-0694">RNA-binding</keyword>
<dbReference type="CDD" id="cd01998">
    <property type="entry name" value="MnmA_TRMU-like"/>
    <property type="match status" value="1"/>
</dbReference>
<dbReference type="GO" id="GO:0008168">
    <property type="term" value="F:methyltransferase activity"/>
    <property type="evidence" value="ECO:0007669"/>
    <property type="project" value="UniProtKB-KW"/>
</dbReference>
<dbReference type="Pfam" id="PF03054">
    <property type="entry name" value="tRNA_Me_trans"/>
    <property type="match status" value="1"/>
</dbReference>
<evidence type="ECO:0000256" key="1">
    <source>
        <dbReference type="ARBA" id="ARBA00022555"/>
    </source>
</evidence>
<dbReference type="Proteomes" id="UP000321606">
    <property type="component" value="Chromosome"/>
</dbReference>
<organism evidence="11 12">
    <name type="scientific">Pseudoleptotrichia goodfellowii</name>
    <dbReference type="NCBI Taxonomy" id="157692"/>
    <lineage>
        <taxon>Bacteria</taxon>
        <taxon>Fusobacteriati</taxon>
        <taxon>Fusobacteriota</taxon>
        <taxon>Fusobacteriia</taxon>
        <taxon>Fusobacteriales</taxon>
        <taxon>Leptotrichiaceae</taxon>
        <taxon>Pseudoleptotrichia</taxon>
    </lineage>
</organism>
<evidence type="ECO:0000259" key="10">
    <source>
        <dbReference type="Pfam" id="PF20259"/>
    </source>
</evidence>
<dbReference type="GO" id="GO:0005737">
    <property type="term" value="C:cytoplasm"/>
    <property type="evidence" value="ECO:0007669"/>
    <property type="project" value="UniProtKB-SubCell"/>
</dbReference>
<dbReference type="KEGG" id="lgo:JCM16774_1640"/>
<evidence type="ECO:0000256" key="7">
    <source>
        <dbReference type="ARBA" id="ARBA00023157"/>
    </source>
</evidence>
<feature type="binding site" evidence="9">
    <location>
        <position position="131"/>
    </location>
    <ligand>
        <name>ATP</name>
        <dbReference type="ChEBI" id="CHEBI:30616"/>
    </ligand>
</feature>
<feature type="domain" description="tRNA-specific 2-thiouridylase MnmA-like central" evidence="10">
    <location>
        <begin position="208"/>
        <end position="272"/>
    </location>
</feature>
<keyword evidence="2 9" id="KW-0808">Transferase</keyword>
<feature type="region of interest" description="Interaction with tRNA" evidence="9">
    <location>
        <begin position="150"/>
        <end position="152"/>
    </location>
</feature>
<feature type="site" description="Interaction with tRNA" evidence="9">
    <location>
        <position position="345"/>
    </location>
</feature>
<keyword evidence="5 9" id="KW-0067">ATP-binding</keyword>
<dbReference type="InterPro" id="IPR046884">
    <property type="entry name" value="MnmA-like_central"/>
</dbReference>
<dbReference type="NCBIfam" id="NF001138">
    <property type="entry name" value="PRK00143.1"/>
    <property type="match status" value="1"/>
</dbReference>
<gene>
    <name evidence="9" type="primary">mnmA</name>
    <name evidence="11" type="ORF">JCM16774_1640</name>
</gene>
<dbReference type="EC" id="2.8.1.13" evidence="9"/>
<dbReference type="Gene3D" id="2.40.30.10">
    <property type="entry name" value="Translation factors"/>
    <property type="match status" value="1"/>
</dbReference>
<dbReference type="RefSeq" id="WP_026737922.1">
    <property type="nucleotide sequence ID" value="NZ_AP019822.1"/>
</dbReference>
<dbReference type="EMBL" id="AP019822">
    <property type="protein sequence ID" value="BBM36696.1"/>
    <property type="molecule type" value="Genomic_DNA"/>
</dbReference>
<comment type="catalytic activity">
    <reaction evidence="8 9">
        <text>S-sulfanyl-L-cysteinyl-[protein] + uridine(34) in tRNA + AH2 + ATP = 2-thiouridine(34) in tRNA + L-cysteinyl-[protein] + A + AMP + diphosphate + H(+)</text>
        <dbReference type="Rhea" id="RHEA:47032"/>
        <dbReference type="Rhea" id="RHEA-COMP:10131"/>
        <dbReference type="Rhea" id="RHEA-COMP:11726"/>
        <dbReference type="Rhea" id="RHEA-COMP:11727"/>
        <dbReference type="Rhea" id="RHEA-COMP:11728"/>
        <dbReference type="ChEBI" id="CHEBI:13193"/>
        <dbReference type="ChEBI" id="CHEBI:15378"/>
        <dbReference type="ChEBI" id="CHEBI:17499"/>
        <dbReference type="ChEBI" id="CHEBI:29950"/>
        <dbReference type="ChEBI" id="CHEBI:30616"/>
        <dbReference type="ChEBI" id="CHEBI:33019"/>
        <dbReference type="ChEBI" id="CHEBI:61963"/>
        <dbReference type="ChEBI" id="CHEBI:65315"/>
        <dbReference type="ChEBI" id="CHEBI:87170"/>
        <dbReference type="ChEBI" id="CHEBI:456215"/>
        <dbReference type="EC" id="2.8.1.13"/>
    </reaction>
</comment>
<dbReference type="GO" id="GO:0032259">
    <property type="term" value="P:methylation"/>
    <property type="evidence" value="ECO:0007669"/>
    <property type="project" value="UniProtKB-KW"/>
</dbReference>
<feature type="active site" description="Cysteine persulfide intermediate" evidence="9">
    <location>
        <position position="200"/>
    </location>
</feature>
<comment type="caution">
    <text evidence="9">Lacks conserved residue(s) required for the propagation of feature annotation.</text>
</comment>
<sequence>MINNKDNKKVIVGMSGGIDSSVAALLLKNEGYEVIGVTLKHLPDELSENPGKTCCSLDDISDAKMTCYTLGIPHYTINVVEEFQREVMDYFIKMYNEGKTPSPCIICDEKVKIKKLVDFANKTGVKYIATGHYSKKSINNLLLWDEDNTKDQSYMLYRLDKSVIERFLFPLSEYEKPRVRQIAKENGIHTHAKPDSQGICFAPDGYISFLKKMLGDSVKKGNFIDKNGKIIGEHIGYQFYTVGQRRGLGLNLGRPFFISEIRPETNEIVIGDFEELLIDEIEIINYKFHYEIADLIGKDLTARPRFSSKGLKGKLLLKIEKNDELQKQRLYFKFEKKTHENSEGQHIVFYLDNELIGGGEIKKI</sequence>
<dbReference type="PANTHER" id="PTHR11933">
    <property type="entry name" value="TRNA 5-METHYLAMINOMETHYL-2-THIOURIDYLATE -METHYLTRANSFERASE"/>
    <property type="match status" value="1"/>
</dbReference>
<dbReference type="GO" id="GO:0103016">
    <property type="term" value="F:tRNA-uridine 2-sulfurtransferase activity"/>
    <property type="evidence" value="ECO:0007669"/>
    <property type="project" value="UniProtKB-EC"/>
</dbReference>
<comment type="similarity">
    <text evidence="9">Belongs to the MnmA/TRMU family.</text>
</comment>
<dbReference type="OrthoDB" id="9800696at2"/>
<keyword evidence="9" id="KW-0963">Cytoplasm</keyword>
<keyword evidence="11" id="KW-0489">Methyltransferase</keyword>
<keyword evidence="4 9" id="KW-0547">Nucleotide-binding</keyword>
<evidence type="ECO:0000313" key="11">
    <source>
        <dbReference type="EMBL" id="BBM36696.1"/>
    </source>
</evidence>
<protein>
    <recommendedName>
        <fullName evidence="9">tRNA-specific 2-thiouridylase MnmA</fullName>
        <ecNumber evidence="9">2.8.1.13</ecNumber>
    </recommendedName>
</protein>
<keyword evidence="3 9" id="KW-0819">tRNA processing</keyword>
<evidence type="ECO:0000256" key="4">
    <source>
        <dbReference type="ARBA" id="ARBA00022741"/>
    </source>
</evidence>
<feature type="active site" description="Nucleophile" evidence="9">
    <location>
        <position position="107"/>
    </location>
</feature>
<dbReference type="NCBIfam" id="TIGR00420">
    <property type="entry name" value="trmU"/>
    <property type="match status" value="1"/>
</dbReference>
<comment type="subcellular location">
    <subcellularLocation>
        <location evidence="9">Cytoplasm</location>
    </subcellularLocation>
</comment>
<proteinExistence type="inferred from homology"/>
<feature type="binding site" evidence="9">
    <location>
        <position position="39"/>
    </location>
    <ligand>
        <name>ATP</name>
        <dbReference type="ChEBI" id="CHEBI:30616"/>
    </ligand>
</feature>
<evidence type="ECO:0000256" key="8">
    <source>
        <dbReference type="ARBA" id="ARBA00051542"/>
    </source>
</evidence>
<keyword evidence="1 9" id="KW-0820">tRNA-binding</keyword>
<evidence type="ECO:0000256" key="6">
    <source>
        <dbReference type="ARBA" id="ARBA00022884"/>
    </source>
</evidence>
<evidence type="ECO:0000313" key="12">
    <source>
        <dbReference type="Proteomes" id="UP000321606"/>
    </source>
</evidence>
<dbReference type="GO" id="GO:0002143">
    <property type="term" value="P:tRNA wobble position uridine thiolation"/>
    <property type="evidence" value="ECO:0007669"/>
    <property type="project" value="TreeGrafter"/>
</dbReference>
<dbReference type="Gene3D" id="2.30.30.280">
    <property type="entry name" value="Adenine nucleotide alpha hydrolases-like domains"/>
    <property type="match status" value="1"/>
</dbReference>
<dbReference type="STRING" id="714315.GCA_000516535_01647"/>
<comment type="function">
    <text evidence="9">Catalyzes the 2-thiolation of uridine at the wobble position (U34) of tRNA, leading to the formation of s(2)U34.</text>
</comment>
<evidence type="ECO:0000256" key="2">
    <source>
        <dbReference type="ARBA" id="ARBA00022679"/>
    </source>
</evidence>
<reference evidence="11 12" key="1">
    <citation type="submission" date="2019-07" db="EMBL/GenBank/DDBJ databases">
        <title>Complete Genome Sequence of Leptotrichia goodfellowii Strain JCM 16774.</title>
        <authorList>
            <person name="Watanabe S."/>
            <person name="Cui L."/>
        </authorList>
    </citation>
    <scope>NUCLEOTIDE SEQUENCE [LARGE SCALE GENOMIC DNA]</scope>
    <source>
        <strain evidence="11 12">JCM16774</strain>
    </source>
</reference>
<dbReference type="InterPro" id="IPR014729">
    <property type="entry name" value="Rossmann-like_a/b/a_fold"/>
</dbReference>
<dbReference type="HAMAP" id="MF_00144">
    <property type="entry name" value="tRNA_thiouridyl_MnmA"/>
    <property type="match status" value="1"/>
</dbReference>
<dbReference type="SUPFAM" id="SSF52402">
    <property type="entry name" value="Adenine nucleotide alpha hydrolases-like"/>
    <property type="match status" value="1"/>
</dbReference>